<protein>
    <submittedName>
        <fullName evidence="2">Uncharacterized protein</fullName>
    </submittedName>
</protein>
<keyword evidence="1" id="KW-0472">Membrane</keyword>
<name>A0A7R9PYU1_9ACAR</name>
<evidence type="ECO:0000256" key="1">
    <source>
        <dbReference type="SAM" id="Phobius"/>
    </source>
</evidence>
<keyword evidence="3" id="KW-1185">Reference proteome</keyword>
<evidence type="ECO:0000313" key="3">
    <source>
        <dbReference type="Proteomes" id="UP000759131"/>
    </source>
</evidence>
<dbReference type="Gene3D" id="1.25.40.10">
    <property type="entry name" value="Tetratricopeptide repeat domain"/>
    <property type="match status" value="1"/>
</dbReference>
<dbReference type="EMBL" id="CAJPIZ010003341">
    <property type="protein sequence ID" value="CAG2106236.1"/>
    <property type="molecule type" value="Genomic_DNA"/>
</dbReference>
<keyword evidence="1" id="KW-1133">Transmembrane helix</keyword>
<accession>A0A7R9PYU1</accession>
<keyword evidence="1" id="KW-0812">Transmembrane</keyword>
<dbReference type="Proteomes" id="UP000759131">
    <property type="component" value="Unassembled WGS sequence"/>
</dbReference>
<dbReference type="AlphaFoldDB" id="A0A7R9PYU1"/>
<organism evidence="2">
    <name type="scientific">Medioppia subpectinata</name>
    <dbReference type="NCBI Taxonomy" id="1979941"/>
    <lineage>
        <taxon>Eukaryota</taxon>
        <taxon>Metazoa</taxon>
        <taxon>Ecdysozoa</taxon>
        <taxon>Arthropoda</taxon>
        <taxon>Chelicerata</taxon>
        <taxon>Arachnida</taxon>
        <taxon>Acari</taxon>
        <taxon>Acariformes</taxon>
        <taxon>Sarcoptiformes</taxon>
        <taxon>Oribatida</taxon>
        <taxon>Brachypylina</taxon>
        <taxon>Oppioidea</taxon>
        <taxon>Oppiidae</taxon>
        <taxon>Medioppia</taxon>
    </lineage>
</organism>
<dbReference type="InterPro" id="IPR011990">
    <property type="entry name" value="TPR-like_helical_dom_sf"/>
</dbReference>
<sequence length="172" mass="19905">MGGVRRRRKSSASSDELLANVRPLIEPKPRVAFARRKKPDGRLIIGVQISCVLIGVFQVYYTYYHFDHFHYHLTHFFAHHWDDHNAQHVLAHKLLKDRTNTSAAFHWFRKSADRGHPHSAYNLAAGHLSGYKTDVEKGEVRKLLKFAAKNGVEEAKTLLRELCREKPKHCDL</sequence>
<dbReference type="OrthoDB" id="2384430at2759"/>
<dbReference type="SUPFAM" id="SSF81901">
    <property type="entry name" value="HCP-like"/>
    <property type="match status" value="1"/>
</dbReference>
<dbReference type="EMBL" id="OC857916">
    <property type="protein sequence ID" value="CAD7625806.1"/>
    <property type="molecule type" value="Genomic_DNA"/>
</dbReference>
<proteinExistence type="predicted"/>
<evidence type="ECO:0000313" key="2">
    <source>
        <dbReference type="EMBL" id="CAD7625806.1"/>
    </source>
</evidence>
<reference evidence="2" key="1">
    <citation type="submission" date="2020-11" db="EMBL/GenBank/DDBJ databases">
        <authorList>
            <person name="Tran Van P."/>
        </authorList>
    </citation>
    <scope>NUCLEOTIDE SEQUENCE</scope>
</reference>
<gene>
    <name evidence="2" type="ORF">OSB1V03_LOCUS6239</name>
</gene>
<feature type="transmembrane region" description="Helical" evidence="1">
    <location>
        <begin position="43"/>
        <end position="63"/>
    </location>
</feature>